<keyword evidence="3" id="KW-1185">Reference proteome</keyword>
<dbReference type="Proteomes" id="UP000038040">
    <property type="component" value="Unplaced"/>
</dbReference>
<evidence type="ECO:0000313" key="3">
    <source>
        <dbReference type="Proteomes" id="UP000274756"/>
    </source>
</evidence>
<proteinExistence type="predicted"/>
<dbReference type="OrthoDB" id="5856274at2759"/>
<reference evidence="4" key="1">
    <citation type="submission" date="2017-02" db="UniProtKB">
        <authorList>
            <consortium name="WormBaseParasite"/>
        </authorList>
    </citation>
    <scope>IDENTIFICATION</scope>
</reference>
<name>A0A0N4UBA0_DRAME</name>
<accession>A0A0N4UBA0</accession>
<dbReference type="AlphaFoldDB" id="A0A0N4UBA0"/>
<gene>
    <name evidence="1" type="ORF">DME_LOCUS8350</name>
</gene>
<protein>
    <submittedName>
        <fullName evidence="4">DHC_N1 domain-containing protein</fullName>
    </submittedName>
</protein>
<evidence type="ECO:0000313" key="4">
    <source>
        <dbReference type="WBParaSite" id="DME_0000446701-mRNA-1"/>
    </source>
</evidence>
<reference evidence="1 3" key="2">
    <citation type="submission" date="2018-11" db="EMBL/GenBank/DDBJ databases">
        <authorList>
            <consortium name="Pathogen Informatics"/>
        </authorList>
    </citation>
    <scope>NUCLEOTIDE SEQUENCE [LARGE SCALE GENOMIC DNA]</scope>
</reference>
<dbReference type="EMBL" id="UYYG01001167">
    <property type="protein sequence ID" value="VDN58377.1"/>
    <property type="molecule type" value="Genomic_DNA"/>
</dbReference>
<dbReference type="STRING" id="318479.A0A0N4UBA0"/>
<organism evidence="2 4">
    <name type="scientific">Dracunculus medinensis</name>
    <name type="common">Guinea worm</name>
    <dbReference type="NCBI Taxonomy" id="318479"/>
    <lineage>
        <taxon>Eukaryota</taxon>
        <taxon>Metazoa</taxon>
        <taxon>Ecdysozoa</taxon>
        <taxon>Nematoda</taxon>
        <taxon>Chromadorea</taxon>
        <taxon>Rhabditida</taxon>
        <taxon>Spirurina</taxon>
        <taxon>Dracunculoidea</taxon>
        <taxon>Dracunculidae</taxon>
        <taxon>Dracunculus</taxon>
    </lineage>
</organism>
<sequence>MLTVRLQQKIDSFDDWRLHWIRSSLAELKGILNQKIYRILQRDPGLVAVLREALNDSFKECIRLSSIHKWNCRITGSTYGEFFPSLASHGRKAIDRISSFFETRSQPV</sequence>
<evidence type="ECO:0000313" key="2">
    <source>
        <dbReference type="Proteomes" id="UP000038040"/>
    </source>
</evidence>
<dbReference type="Proteomes" id="UP000274756">
    <property type="component" value="Unassembled WGS sequence"/>
</dbReference>
<dbReference type="WBParaSite" id="DME_0000446701-mRNA-1">
    <property type="protein sequence ID" value="DME_0000446701-mRNA-1"/>
    <property type="gene ID" value="DME_0000446701"/>
</dbReference>
<evidence type="ECO:0000313" key="1">
    <source>
        <dbReference type="EMBL" id="VDN58377.1"/>
    </source>
</evidence>